<reference evidence="20" key="1">
    <citation type="submission" date="2025-08" db="UniProtKB">
        <authorList>
            <consortium name="RefSeq"/>
        </authorList>
    </citation>
    <scope>IDENTIFICATION</scope>
</reference>
<evidence type="ECO:0000256" key="3">
    <source>
        <dbReference type="ARBA" id="ARBA00012552"/>
    </source>
</evidence>
<accession>A0A6P8PHH3</accession>
<comment type="catalytic activity">
    <reaction evidence="15">
        <text>ATP + H2O = ADP + phosphate + H(+)</text>
        <dbReference type="Rhea" id="RHEA:13065"/>
        <dbReference type="ChEBI" id="CHEBI:15377"/>
        <dbReference type="ChEBI" id="CHEBI:15378"/>
        <dbReference type="ChEBI" id="CHEBI:30616"/>
        <dbReference type="ChEBI" id="CHEBI:43474"/>
        <dbReference type="ChEBI" id="CHEBI:456216"/>
        <dbReference type="EC" id="3.6.4.13"/>
    </reaction>
    <physiologicalReaction direction="left-to-right" evidence="15">
        <dbReference type="Rhea" id="RHEA:13066"/>
    </physiologicalReaction>
</comment>
<evidence type="ECO:0000313" key="20">
    <source>
        <dbReference type="RefSeq" id="XP_033775076.1"/>
    </source>
</evidence>
<dbReference type="InterPro" id="IPR041204">
    <property type="entry name" value="RIG-I-like_C"/>
</dbReference>
<dbReference type="PROSITE" id="PS51194">
    <property type="entry name" value="HELICASE_CTER"/>
    <property type="match status" value="1"/>
</dbReference>
<dbReference type="PANTHER" id="PTHR14074">
    <property type="entry name" value="HELICASE WITH DEATH DOMAIN-RELATED"/>
    <property type="match status" value="1"/>
</dbReference>
<keyword evidence="10" id="KW-0862">Zinc</keyword>
<feature type="domain" description="Helicase ATP-binding" evidence="16">
    <location>
        <begin position="11"/>
        <end position="189"/>
    </location>
</feature>
<evidence type="ECO:0000256" key="10">
    <source>
        <dbReference type="ARBA" id="ARBA00022833"/>
    </source>
</evidence>
<dbReference type="KEGG" id="gsh:117347800"/>
<dbReference type="AlphaFoldDB" id="A0A6P8PHH3"/>
<evidence type="ECO:0000256" key="12">
    <source>
        <dbReference type="ARBA" id="ARBA00022859"/>
    </source>
</evidence>
<name>A0A6P8PHH3_GEOSA</name>
<gene>
    <name evidence="20" type="primary">DHX58</name>
</gene>
<keyword evidence="6" id="KW-0479">Metal-binding</keyword>
<evidence type="ECO:0000256" key="6">
    <source>
        <dbReference type="ARBA" id="ARBA00022723"/>
    </source>
</evidence>
<dbReference type="InterPro" id="IPR014001">
    <property type="entry name" value="Helicase_ATP-bd"/>
</dbReference>
<dbReference type="InParanoid" id="A0A6P8PHH3"/>
<dbReference type="PROSITE" id="PS51789">
    <property type="entry name" value="RLR_CTR"/>
    <property type="match status" value="1"/>
</dbReference>
<keyword evidence="11" id="KW-0067">ATP-binding</keyword>
<dbReference type="CDD" id="cd18802">
    <property type="entry name" value="SF2_C_dicer"/>
    <property type="match status" value="1"/>
</dbReference>
<evidence type="ECO:0000256" key="9">
    <source>
        <dbReference type="ARBA" id="ARBA00022806"/>
    </source>
</evidence>
<keyword evidence="19" id="KW-1185">Reference proteome</keyword>
<sequence length="677" mass="78108">MNLHDYQWEVIEPALEGKNIIIWLPTGSGKTRAALYVVKRHLETKRRAKVAVLVNKVHLVDQHHQKEFNPFLQDSFKVVAISGDTEEKSFFAQVVEENDVIICTAQILQNALYNPDKEKHVELTDFSLLIIDECHHTHKDGVYNKLMEGYLEKKIRKEGKLPQIIGLTASPGTGKATTLEKAKDHILQICANLDTWKIMSPKNHRSQLELKNCLPKKQFDLSTKRPEDPFGRKLEEIMTIIHEFLNDSSVSTDFGTQIYEQQIVELEKEGAVMFCTKKRICALHLRKYNDTLFIHDTVRMIDAFNYLDEFYTLEKFAKTRGDLTEEFLFQIFAENRKELLLSAMNVKYENPKLFKLEELLREQFDTSAESQGIVFTKTRQSAHALHKWVESNEILQAVGIKAAILTGAGYSNQTKHMTQNDQLKVIKSFRKGLLNLLISTSVAEEGLDIPECNIVVRYGLMTNEIAMVQARGRARAANSVYSVLAKSGSKEVRREYTNETLEELMKRAIEEVQKMPEAEYRQKIFELQLESIISRKGKEAQQERRKQMYRAEDVLLFCRNCNVAVCHGSDLRTIEKTHHVNINSNFKTYYKVSAPIVIPKKMEDWIPGGQISCKCGQIWGMEMIYKAVPLPNIAVKYFVVETPQGKRTYKKWKDVPFPTEEFNYVEYCTAQFPDLEI</sequence>
<proteinExistence type="inferred from homology"/>
<evidence type="ECO:0000256" key="8">
    <source>
        <dbReference type="ARBA" id="ARBA00022801"/>
    </source>
</evidence>
<dbReference type="InterPro" id="IPR021673">
    <property type="entry name" value="RLR_CTR"/>
</dbReference>
<dbReference type="GO" id="GO:0016787">
    <property type="term" value="F:hydrolase activity"/>
    <property type="evidence" value="ECO:0007669"/>
    <property type="project" value="UniProtKB-KW"/>
</dbReference>
<evidence type="ECO:0000256" key="15">
    <source>
        <dbReference type="ARBA" id="ARBA00049390"/>
    </source>
</evidence>
<dbReference type="Proteomes" id="UP000515159">
    <property type="component" value="Chromosome 13"/>
</dbReference>
<dbReference type="GO" id="GO:0003725">
    <property type="term" value="F:double-stranded RNA binding"/>
    <property type="evidence" value="ECO:0007669"/>
    <property type="project" value="TreeGrafter"/>
</dbReference>
<dbReference type="GO" id="GO:0003677">
    <property type="term" value="F:DNA binding"/>
    <property type="evidence" value="ECO:0007669"/>
    <property type="project" value="InterPro"/>
</dbReference>
<evidence type="ECO:0000256" key="4">
    <source>
        <dbReference type="ARBA" id="ARBA00022490"/>
    </source>
</evidence>
<dbReference type="CTD" id="79132"/>
<evidence type="ECO:0000256" key="11">
    <source>
        <dbReference type="ARBA" id="ARBA00022840"/>
    </source>
</evidence>
<organism evidence="19 20">
    <name type="scientific">Geotrypetes seraphini</name>
    <name type="common">Gaboon caecilian</name>
    <name type="synonym">Caecilia seraphini</name>
    <dbReference type="NCBI Taxonomy" id="260995"/>
    <lineage>
        <taxon>Eukaryota</taxon>
        <taxon>Metazoa</taxon>
        <taxon>Chordata</taxon>
        <taxon>Craniata</taxon>
        <taxon>Vertebrata</taxon>
        <taxon>Euteleostomi</taxon>
        <taxon>Amphibia</taxon>
        <taxon>Gymnophiona</taxon>
        <taxon>Geotrypetes</taxon>
    </lineage>
</organism>
<protein>
    <recommendedName>
        <fullName evidence="3">RNA helicase</fullName>
        <ecNumber evidence="3">3.6.4.13</ecNumber>
    </recommendedName>
</protein>
<dbReference type="Pfam" id="PF00271">
    <property type="entry name" value="Helicase_C"/>
    <property type="match status" value="1"/>
</dbReference>
<dbReference type="GO" id="GO:0140374">
    <property type="term" value="P:antiviral innate immune response"/>
    <property type="evidence" value="ECO:0007669"/>
    <property type="project" value="TreeGrafter"/>
</dbReference>
<keyword evidence="4" id="KW-0963">Cytoplasm</keyword>
<keyword evidence="13" id="KW-0694">RNA-binding</keyword>
<comment type="subcellular location">
    <subcellularLocation>
        <location evidence="1">Cytoplasm</location>
    </subcellularLocation>
</comment>
<comment type="similarity">
    <text evidence="2">Belongs to the helicase family. RLR subfamily.</text>
</comment>
<dbReference type="OrthoDB" id="416741at2759"/>
<keyword evidence="12" id="KW-0391">Immunity</keyword>
<dbReference type="Gene3D" id="1.20.1320.30">
    <property type="match status" value="1"/>
</dbReference>
<evidence type="ECO:0000256" key="5">
    <source>
        <dbReference type="ARBA" id="ARBA00022588"/>
    </source>
</evidence>
<dbReference type="InterPro" id="IPR038557">
    <property type="entry name" value="RLR_C_sf"/>
</dbReference>
<keyword evidence="7" id="KW-0547">Nucleotide-binding</keyword>
<feature type="domain" description="RLR CTR" evidence="18">
    <location>
        <begin position="543"/>
        <end position="669"/>
    </location>
</feature>
<keyword evidence="9 20" id="KW-0347">Helicase</keyword>
<dbReference type="InterPro" id="IPR051363">
    <property type="entry name" value="RLR_Helicase"/>
</dbReference>
<dbReference type="Pfam" id="PF18119">
    <property type="entry name" value="RIG-I_C"/>
    <property type="match status" value="1"/>
</dbReference>
<dbReference type="Pfam" id="PF04851">
    <property type="entry name" value="ResIII"/>
    <property type="match status" value="1"/>
</dbReference>
<dbReference type="InterPro" id="IPR001650">
    <property type="entry name" value="Helicase_C-like"/>
</dbReference>
<dbReference type="GO" id="GO:0008270">
    <property type="term" value="F:zinc ion binding"/>
    <property type="evidence" value="ECO:0007669"/>
    <property type="project" value="TreeGrafter"/>
</dbReference>
<dbReference type="Pfam" id="PF11648">
    <property type="entry name" value="RIG-I_C-RD"/>
    <property type="match status" value="1"/>
</dbReference>
<dbReference type="InterPro" id="IPR027417">
    <property type="entry name" value="P-loop_NTPase"/>
</dbReference>
<keyword evidence="8" id="KW-0378">Hydrolase</keyword>
<keyword evidence="14" id="KW-0051">Antiviral defense</keyword>
<dbReference type="FunCoup" id="A0A6P8PHH3">
    <property type="interactions" value="398"/>
</dbReference>
<evidence type="ECO:0000259" key="16">
    <source>
        <dbReference type="PROSITE" id="PS51192"/>
    </source>
</evidence>
<keyword evidence="5" id="KW-0399">Innate immunity</keyword>
<dbReference type="CDD" id="cd12090">
    <property type="entry name" value="MDA5_ID"/>
    <property type="match status" value="1"/>
</dbReference>
<evidence type="ECO:0000256" key="2">
    <source>
        <dbReference type="ARBA" id="ARBA00006866"/>
    </source>
</evidence>
<evidence type="ECO:0000256" key="7">
    <source>
        <dbReference type="ARBA" id="ARBA00022741"/>
    </source>
</evidence>
<dbReference type="GeneID" id="117347800"/>
<dbReference type="EC" id="3.6.4.13" evidence="3"/>
<dbReference type="SMART" id="SM00487">
    <property type="entry name" value="DEXDc"/>
    <property type="match status" value="1"/>
</dbReference>
<dbReference type="GO" id="GO:0003727">
    <property type="term" value="F:single-stranded RNA binding"/>
    <property type="evidence" value="ECO:0007669"/>
    <property type="project" value="TreeGrafter"/>
</dbReference>
<dbReference type="GO" id="GO:0002753">
    <property type="term" value="P:cytoplasmic pattern recognition receptor signaling pathway"/>
    <property type="evidence" value="ECO:0007669"/>
    <property type="project" value="TreeGrafter"/>
</dbReference>
<dbReference type="InterPro" id="IPR006935">
    <property type="entry name" value="Helicase/UvrB_N"/>
</dbReference>
<dbReference type="GO" id="GO:0003724">
    <property type="term" value="F:RNA helicase activity"/>
    <property type="evidence" value="ECO:0007669"/>
    <property type="project" value="UniProtKB-EC"/>
</dbReference>
<dbReference type="GO" id="GO:0039536">
    <property type="term" value="P:negative regulation of RIG-I signaling pathway"/>
    <property type="evidence" value="ECO:0007669"/>
    <property type="project" value="TreeGrafter"/>
</dbReference>
<evidence type="ECO:0000313" key="19">
    <source>
        <dbReference type="Proteomes" id="UP000515159"/>
    </source>
</evidence>
<dbReference type="PANTHER" id="PTHR14074:SF7">
    <property type="entry name" value="ATP-DEPENDENT RNA HELICASE DHX58"/>
    <property type="match status" value="1"/>
</dbReference>
<dbReference type="Gene3D" id="3.40.50.300">
    <property type="entry name" value="P-loop containing nucleotide triphosphate hydrolases"/>
    <property type="match status" value="2"/>
</dbReference>
<dbReference type="GO" id="GO:0005524">
    <property type="term" value="F:ATP binding"/>
    <property type="evidence" value="ECO:0007669"/>
    <property type="project" value="UniProtKB-KW"/>
</dbReference>
<evidence type="ECO:0000256" key="14">
    <source>
        <dbReference type="ARBA" id="ARBA00023118"/>
    </source>
</evidence>
<dbReference type="SUPFAM" id="SSF52540">
    <property type="entry name" value="P-loop containing nucleoside triphosphate hydrolases"/>
    <property type="match status" value="1"/>
</dbReference>
<dbReference type="GO" id="GO:0005737">
    <property type="term" value="C:cytoplasm"/>
    <property type="evidence" value="ECO:0007669"/>
    <property type="project" value="UniProtKB-SubCell"/>
</dbReference>
<evidence type="ECO:0000256" key="13">
    <source>
        <dbReference type="ARBA" id="ARBA00022884"/>
    </source>
</evidence>
<evidence type="ECO:0000256" key="1">
    <source>
        <dbReference type="ARBA" id="ARBA00004496"/>
    </source>
</evidence>
<dbReference type="PROSITE" id="PS51192">
    <property type="entry name" value="HELICASE_ATP_BIND_1"/>
    <property type="match status" value="1"/>
</dbReference>
<evidence type="ECO:0000259" key="17">
    <source>
        <dbReference type="PROSITE" id="PS51194"/>
    </source>
</evidence>
<dbReference type="RefSeq" id="XP_033775076.1">
    <property type="nucleotide sequence ID" value="XM_033919185.1"/>
</dbReference>
<feature type="domain" description="Helicase C-terminal" evidence="17">
    <location>
        <begin position="352"/>
        <end position="533"/>
    </location>
</feature>
<dbReference type="Gene3D" id="2.170.150.30">
    <property type="entry name" value="RIG-I-like receptor, C-terminal regulatory domain"/>
    <property type="match status" value="1"/>
</dbReference>
<dbReference type="SMART" id="SM00490">
    <property type="entry name" value="HELICc"/>
    <property type="match status" value="1"/>
</dbReference>
<evidence type="ECO:0000259" key="18">
    <source>
        <dbReference type="PROSITE" id="PS51789"/>
    </source>
</evidence>